<gene>
    <name evidence="2" type="ORF">F511_26338</name>
</gene>
<accession>A0A2Z7A9H0</accession>
<proteinExistence type="predicted"/>
<keyword evidence="3" id="KW-1185">Reference proteome</keyword>
<dbReference type="EMBL" id="KV017469">
    <property type="protein sequence ID" value="KZV18358.1"/>
    <property type="molecule type" value="Genomic_DNA"/>
</dbReference>
<dbReference type="Proteomes" id="UP000250235">
    <property type="component" value="Unassembled WGS sequence"/>
</dbReference>
<evidence type="ECO:0000256" key="1">
    <source>
        <dbReference type="SAM" id="MobiDB-lite"/>
    </source>
</evidence>
<feature type="compositionally biased region" description="Low complexity" evidence="1">
    <location>
        <begin position="41"/>
        <end position="51"/>
    </location>
</feature>
<protein>
    <submittedName>
        <fullName evidence="2">Uncharacterized protein</fullName>
    </submittedName>
</protein>
<name>A0A2Z7A9H0_9LAMI</name>
<feature type="region of interest" description="Disordered" evidence="1">
    <location>
        <begin position="32"/>
        <end position="53"/>
    </location>
</feature>
<evidence type="ECO:0000313" key="3">
    <source>
        <dbReference type="Proteomes" id="UP000250235"/>
    </source>
</evidence>
<reference evidence="2 3" key="1">
    <citation type="journal article" date="2015" name="Proc. Natl. Acad. Sci. U.S.A.">
        <title>The resurrection genome of Boea hygrometrica: A blueprint for survival of dehydration.</title>
        <authorList>
            <person name="Xiao L."/>
            <person name="Yang G."/>
            <person name="Zhang L."/>
            <person name="Yang X."/>
            <person name="Zhao S."/>
            <person name="Ji Z."/>
            <person name="Zhou Q."/>
            <person name="Hu M."/>
            <person name="Wang Y."/>
            <person name="Chen M."/>
            <person name="Xu Y."/>
            <person name="Jin H."/>
            <person name="Xiao X."/>
            <person name="Hu G."/>
            <person name="Bao F."/>
            <person name="Hu Y."/>
            <person name="Wan P."/>
            <person name="Li L."/>
            <person name="Deng X."/>
            <person name="Kuang T."/>
            <person name="Xiang C."/>
            <person name="Zhu J.K."/>
            <person name="Oliver M.J."/>
            <person name="He Y."/>
        </authorList>
    </citation>
    <scope>NUCLEOTIDE SEQUENCE [LARGE SCALE GENOMIC DNA]</scope>
    <source>
        <strain evidence="3">cv. XS01</strain>
    </source>
</reference>
<dbReference type="AlphaFoldDB" id="A0A2Z7A9H0"/>
<sequence>MRVQPWRTTTDQRATICTRGCRPVAPITRPARDMKRHHRAAASSGAAQHRATSGDLRIAVSAEQRSKSQAGTRDGRAYNRAAMCSKCASHRARSVQYGPFNPYIPIRSTTIGKSRVAKDPIAILTSWRSNSDIASVTSIGYPRMSASVESSTTMHRLLHASGSHPIPPPDDPNWFLPAGLLLIQLLLTSALLAKLLVNQLGVPCISGSKLLYQLGSPLTVPARYLRPVQLRRPLTVPVWISLRLLQSKQDAHVI</sequence>
<organism evidence="2 3">
    <name type="scientific">Dorcoceras hygrometricum</name>
    <dbReference type="NCBI Taxonomy" id="472368"/>
    <lineage>
        <taxon>Eukaryota</taxon>
        <taxon>Viridiplantae</taxon>
        <taxon>Streptophyta</taxon>
        <taxon>Embryophyta</taxon>
        <taxon>Tracheophyta</taxon>
        <taxon>Spermatophyta</taxon>
        <taxon>Magnoliopsida</taxon>
        <taxon>eudicotyledons</taxon>
        <taxon>Gunneridae</taxon>
        <taxon>Pentapetalae</taxon>
        <taxon>asterids</taxon>
        <taxon>lamiids</taxon>
        <taxon>Lamiales</taxon>
        <taxon>Gesneriaceae</taxon>
        <taxon>Didymocarpoideae</taxon>
        <taxon>Trichosporeae</taxon>
        <taxon>Loxocarpinae</taxon>
        <taxon>Dorcoceras</taxon>
    </lineage>
</organism>
<evidence type="ECO:0000313" key="2">
    <source>
        <dbReference type="EMBL" id="KZV18358.1"/>
    </source>
</evidence>